<protein>
    <submittedName>
        <fullName evidence="1">Uncharacterized protein</fullName>
    </submittedName>
</protein>
<proteinExistence type="predicted"/>
<dbReference type="OrthoDB" id="2961574at2759"/>
<evidence type="ECO:0000313" key="2">
    <source>
        <dbReference type="Proteomes" id="UP000807306"/>
    </source>
</evidence>
<name>A0A9P6E5Y7_9AGAR</name>
<accession>A0A9P6E5Y7</accession>
<keyword evidence="2" id="KW-1185">Reference proteome</keyword>
<evidence type="ECO:0000313" key="1">
    <source>
        <dbReference type="EMBL" id="KAF9523018.1"/>
    </source>
</evidence>
<sequence>MINSTRVSNSNRLCLLYSRPFQFRRRAHGVSSHEPLNSSSINVQSKRAPRPPRFIKTLNISKLQESGQSVMDLSGIGKPALSFDDPTKPKLTVWFEMNHSTFPADTRGVFYFHRNPTHPPLSASIRFRLCDQISDFAQRQDLQFRLGQPWEVPLICLFSERHKGVRDFLHKEGLVRQGTLDTVERLKFVGQRSFLRHYFLQQPFVVDIARTELMFTFVAEHGVTRVPYRRPFGIDHRYECAFEGWVKARFEVAPSETRTPEETTLVMRCLGHVTPIKQVREGGNNVILVRPKVGELISRKWTLKSGTSVIEPLTFPLWEHLEQKALNKLVSSPEWHWRTESAER</sequence>
<reference evidence="1" key="1">
    <citation type="submission" date="2020-11" db="EMBL/GenBank/DDBJ databases">
        <authorList>
            <consortium name="DOE Joint Genome Institute"/>
            <person name="Ahrendt S."/>
            <person name="Riley R."/>
            <person name="Andreopoulos W."/>
            <person name="Labutti K."/>
            <person name="Pangilinan J."/>
            <person name="Ruiz-Duenas F.J."/>
            <person name="Barrasa J.M."/>
            <person name="Sanchez-Garcia M."/>
            <person name="Camarero S."/>
            <person name="Miyauchi S."/>
            <person name="Serrano A."/>
            <person name="Linde D."/>
            <person name="Babiker R."/>
            <person name="Drula E."/>
            <person name="Ayuso-Fernandez I."/>
            <person name="Pacheco R."/>
            <person name="Padilla G."/>
            <person name="Ferreira P."/>
            <person name="Barriuso J."/>
            <person name="Kellner H."/>
            <person name="Castanera R."/>
            <person name="Alfaro M."/>
            <person name="Ramirez L."/>
            <person name="Pisabarro A.G."/>
            <person name="Kuo A."/>
            <person name="Tritt A."/>
            <person name="Lipzen A."/>
            <person name="He G."/>
            <person name="Yan M."/>
            <person name="Ng V."/>
            <person name="Cullen D."/>
            <person name="Martin F."/>
            <person name="Rosso M.-N."/>
            <person name="Henrissat B."/>
            <person name="Hibbett D."/>
            <person name="Martinez A.T."/>
            <person name="Grigoriev I.V."/>
        </authorList>
    </citation>
    <scope>NUCLEOTIDE SEQUENCE</scope>
    <source>
        <strain evidence="1">CBS 506.95</strain>
    </source>
</reference>
<dbReference type="Proteomes" id="UP000807306">
    <property type="component" value="Unassembled WGS sequence"/>
</dbReference>
<dbReference type="EMBL" id="MU157927">
    <property type="protein sequence ID" value="KAF9523018.1"/>
    <property type="molecule type" value="Genomic_DNA"/>
</dbReference>
<organism evidence="1 2">
    <name type="scientific">Crepidotus variabilis</name>
    <dbReference type="NCBI Taxonomy" id="179855"/>
    <lineage>
        <taxon>Eukaryota</taxon>
        <taxon>Fungi</taxon>
        <taxon>Dikarya</taxon>
        <taxon>Basidiomycota</taxon>
        <taxon>Agaricomycotina</taxon>
        <taxon>Agaricomycetes</taxon>
        <taxon>Agaricomycetidae</taxon>
        <taxon>Agaricales</taxon>
        <taxon>Agaricineae</taxon>
        <taxon>Crepidotaceae</taxon>
        <taxon>Crepidotus</taxon>
    </lineage>
</organism>
<gene>
    <name evidence="1" type="ORF">CPB83DRAFT_910965</name>
</gene>
<comment type="caution">
    <text evidence="1">The sequence shown here is derived from an EMBL/GenBank/DDBJ whole genome shotgun (WGS) entry which is preliminary data.</text>
</comment>
<dbReference type="AlphaFoldDB" id="A0A9P6E5Y7"/>